<feature type="domain" description="NAD-dependent epimerase/dehydratase" evidence="2">
    <location>
        <begin position="3"/>
        <end position="280"/>
    </location>
</feature>
<dbReference type="Gene3D" id="3.40.50.720">
    <property type="entry name" value="NAD(P)-binding Rossmann-like Domain"/>
    <property type="match status" value="2"/>
</dbReference>
<evidence type="ECO:0000256" key="1">
    <source>
        <dbReference type="ARBA" id="ARBA00023027"/>
    </source>
</evidence>
<dbReference type="EMBL" id="PFSJ01000019">
    <property type="protein sequence ID" value="PJC23640.1"/>
    <property type="molecule type" value="Genomic_DNA"/>
</dbReference>
<sequence length="359" mass="40150">MKVLVTGAAGFIGSYVSRALLWRGDDVCGIDNFSSYYPRNCKEFNVDLVNLASGRKTQFFPYKTVSPVYKKIEGYFSGKKSDKPGHFSFYEIDITNFDALQDLFIKEEFDAVVHLAAWAGVPVSTKNPRLYTTVNVDGTVNLLNLSKEHGVKKFLFGSSSSVYGDRNDKKVEETDDVTKAVSIYGATKVAGEVLCHSANAIFGLNCVVIRIFGPIYGPLQRPKGMFMQRALNFVHNKKTMNIYGKNGLNTAKDSTYIDDEVDGIILALDSDFNFEVYNIGTSDPQSIQQWLDAIGKHYGTDVMLEIGDKDVADVVSSADISKAKKRLGYKPKMKLNETVRRQVEVFKLMPEWYQTMSDV</sequence>
<dbReference type="Proteomes" id="UP000229756">
    <property type="component" value="Unassembled WGS sequence"/>
</dbReference>
<gene>
    <name evidence="3" type="ORF">CO058_02680</name>
</gene>
<proteinExistence type="predicted"/>
<dbReference type="PANTHER" id="PTHR43574">
    <property type="entry name" value="EPIMERASE-RELATED"/>
    <property type="match status" value="1"/>
</dbReference>
<dbReference type="InterPro" id="IPR036291">
    <property type="entry name" value="NAD(P)-bd_dom_sf"/>
</dbReference>
<protein>
    <recommendedName>
        <fullName evidence="2">NAD-dependent epimerase/dehydratase domain-containing protein</fullName>
    </recommendedName>
</protein>
<evidence type="ECO:0000313" key="4">
    <source>
        <dbReference type="Proteomes" id="UP000229756"/>
    </source>
</evidence>
<dbReference type="SUPFAM" id="SSF51735">
    <property type="entry name" value="NAD(P)-binding Rossmann-fold domains"/>
    <property type="match status" value="1"/>
</dbReference>
<evidence type="ECO:0000313" key="3">
    <source>
        <dbReference type="EMBL" id="PJC23640.1"/>
    </source>
</evidence>
<accession>A0A2M8ELP6</accession>
<evidence type="ECO:0000259" key="2">
    <source>
        <dbReference type="Pfam" id="PF01370"/>
    </source>
</evidence>
<dbReference type="AlphaFoldDB" id="A0A2M8ELP6"/>
<comment type="caution">
    <text evidence="3">The sequence shown here is derived from an EMBL/GenBank/DDBJ whole genome shotgun (WGS) entry which is preliminary data.</text>
</comment>
<dbReference type="PRINTS" id="PR01713">
    <property type="entry name" value="NUCEPIMERASE"/>
</dbReference>
<keyword evidence="1" id="KW-0520">NAD</keyword>
<dbReference type="Gene3D" id="3.90.25.10">
    <property type="entry name" value="UDP-galactose 4-epimerase, domain 1"/>
    <property type="match status" value="1"/>
</dbReference>
<dbReference type="Pfam" id="PF01370">
    <property type="entry name" value="Epimerase"/>
    <property type="match status" value="1"/>
</dbReference>
<name>A0A2M8ELP6_UNCKA</name>
<dbReference type="InterPro" id="IPR001509">
    <property type="entry name" value="Epimerase_deHydtase"/>
</dbReference>
<organism evidence="3 4">
    <name type="scientific">candidate division WWE3 bacterium CG_4_9_14_0_2_um_filter_35_11</name>
    <dbReference type="NCBI Taxonomy" id="1975077"/>
    <lineage>
        <taxon>Bacteria</taxon>
        <taxon>Katanobacteria</taxon>
    </lineage>
</organism>
<reference evidence="4" key="1">
    <citation type="submission" date="2017-09" db="EMBL/GenBank/DDBJ databases">
        <title>Depth-based differentiation of microbial function through sediment-hosted aquifers and enrichment of novel symbionts in the deep terrestrial subsurface.</title>
        <authorList>
            <person name="Probst A.J."/>
            <person name="Ladd B."/>
            <person name="Jarett J.K."/>
            <person name="Geller-Mcgrath D.E."/>
            <person name="Sieber C.M.K."/>
            <person name="Emerson J.B."/>
            <person name="Anantharaman K."/>
            <person name="Thomas B.C."/>
            <person name="Malmstrom R."/>
            <person name="Stieglmeier M."/>
            <person name="Klingl A."/>
            <person name="Woyke T."/>
            <person name="Ryan C.M."/>
            <person name="Banfield J.F."/>
        </authorList>
    </citation>
    <scope>NUCLEOTIDE SEQUENCE [LARGE SCALE GENOMIC DNA]</scope>
</reference>